<keyword evidence="3" id="KW-1185">Reference proteome</keyword>
<dbReference type="InParanoid" id="A0A1V9XPY5"/>
<evidence type="ECO:0000256" key="1">
    <source>
        <dbReference type="SAM" id="MobiDB-lite"/>
    </source>
</evidence>
<dbReference type="Pfam" id="PF10504">
    <property type="entry name" value="DUF2452"/>
    <property type="match status" value="1"/>
</dbReference>
<comment type="caution">
    <text evidence="2">The sequence shown here is derived from an EMBL/GenBank/DDBJ whole genome shotgun (WGS) entry which is preliminary data.</text>
</comment>
<sequence length="154" mass="17415">MEIDGSGEKCGRSLTASTDNLEEPPAKMPRGDVVVLAQQLHEASHFVQANACNKLKPIVDQMEFLRQQAVSILEVAQRDQELHKINCSFRKEWGDRAPHQRHIGSFRLEADQSWTPDYEIPRREQEMLTLRGLVAAGQVPTSTVGRGLYLQQNH</sequence>
<dbReference type="InterPro" id="IPR019534">
    <property type="entry name" value="DUF2452"/>
</dbReference>
<feature type="region of interest" description="Disordered" evidence="1">
    <location>
        <begin position="1"/>
        <end position="27"/>
    </location>
</feature>
<organism evidence="2 3">
    <name type="scientific">Tropilaelaps mercedesae</name>
    <dbReference type="NCBI Taxonomy" id="418985"/>
    <lineage>
        <taxon>Eukaryota</taxon>
        <taxon>Metazoa</taxon>
        <taxon>Ecdysozoa</taxon>
        <taxon>Arthropoda</taxon>
        <taxon>Chelicerata</taxon>
        <taxon>Arachnida</taxon>
        <taxon>Acari</taxon>
        <taxon>Parasitiformes</taxon>
        <taxon>Mesostigmata</taxon>
        <taxon>Gamasina</taxon>
        <taxon>Dermanyssoidea</taxon>
        <taxon>Laelapidae</taxon>
        <taxon>Tropilaelaps</taxon>
    </lineage>
</organism>
<dbReference type="PANTHER" id="PTHR14553:SF1">
    <property type="entry name" value="SIMILAR TO CHROMOSOME 1 OPEN READING FRAME 50"/>
    <property type="match status" value="1"/>
</dbReference>
<evidence type="ECO:0000313" key="3">
    <source>
        <dbReference type="Proteomes" id="UP000192247"/>
    </source>
</evidence>
<dbReference type="STRING" id="418985.A0A1V9XPY5"/>
<protein>
    <submittedName>
        <fullName evidence="2">Uncharacterized protein</fullName>
    </submittedName>
</protein>
<feature type="compositionally biased region" description="Basic and acidic residues" evidence="1">
    <location>
        <begin position="1"/>
        <end position="11"/>
    </location>
</feature>
<dbReference type="PANTHER" id="PTHR14553">
    <property type="entry name" value="UNCHARACTERIZED PROTEIN C1ORF50"/>
    <property type="match status" value="1"/>
</dbReference>
<dbReference type="AlphaFoldDB" id="A0A1V9XPY5"/>
<dbReference type="Proteomes" id="UP000192247">
    <property type="component" value="Unassembled WGS sequence"/>
</dbReference>
<gene>
    <name evidence="2" type="ORF">BIW11_08349</name>
</gene>
<evidence type="ECO:0000313" key="2">
    <source>
        <dbReference type="EMBL" id="OQR75546.1"/>
    </source>
</evidence>
<dbReference type="EMBL" id="MNPL01006227">
    <property type="protein sequence ID" value="OQR75546.1"/>
    <property type="molecule type" value="Genomic_DNA"/>
</dbReference>
<dbReference type="OrthoDB" id="9995764at2759"/>
<proteinExistence type="predicted"/>
<accession>A0A1V9XPY5</accession>
<dbReference type="FunCoup" id="A0A1V9XPY5">
    <property type="interactions" value="51"/>
</dbReference>
<reference evidence="2 3" key="1">
    <citation type="journal article" date="2017" name="Gigascience">
        <title>Draft genome of the honey bee ectoparasitic mite, Tropilaelaps mercedesae, is shaped by the parasitic life history.</title>
        <authorList>
            <person name="Dong X."/>
            <person name="Armstrong S.D."/>
            <person name="Xia D."/>
            <person name="Makepeace B.L."/>
            <person name="Darby A.C."/>
            <person name="Kadowaki T."/>
        </authorList>
    </citation>
    <scope>NUCLEOTIDE SEQUENCE [LARGE SCALE GENOMIC DNA]</scope>
    <source>
        <strain evidence="2">Wuxi-XJTLU</strain>
    </source>
</reference>
<name>A0A1V9XPY5_9ACAR</name>